<feature type="non-terminal residue" evidence="2">
    <location>
        <position position="1"/>
    </location>
</feature>
<dbReference type="OrthoDB" id="10620890at2759"/>
<organism evidence="2 3">
    <name type="scientific">Cylicostephanus goldi</name>
    <name type="common">Nematode worm</name>
    <dbReference type="NCBI Taxonomy" id="71465"/>
    <lineage>
        <taxon>Eukaryota</taxon>
        <taxon>Metazoa</taxon>
        <taxon>Ecdysozoa</taxon>
        <taxon>Nematoda</taxon>
        <taxon>Chromadorea</taxon>
        <taxon>Rhabditida</taxon>
        <taxon>Rhabditina</taxon>
        <taxon>Rhabditomorpha</taxon>
        <taxon>Strongyloidea</taxon>
        <taxon>Strongylidae</taxon>
        <taxon>Cylicostephanus</taxon>
    </lineage>
</organism>
<sequence>PPPLPTAVVIQKKDEDEKKKRRSRRVPDECRHTLNRSFPSKKVMLELDVKRPDIKEKEAKEKLAVEVLKIPLGAPPPYAESGKSVTGDRKIGAVPAFQLKSSAATGVVFVQCVYYPCNGLSFSYTRNDEQSKPYRCASLASLFAAFSSRSARDAYFKRDATTLKAGDGLDVRPAIT</sequence>
<protein>
    <submittedName>
        <fullName evidence="2">Uncharacterized protein</fullName>
    </submittedName>
</protein>
<evidence type="ECO:0000313" key="3">
    <source>
        <dbReference type="Proteomes" id="UP000271889"/>
    </source>
</evidence>
<evidence type="ECO:0000313" key="2">
    <source>
        <dbReference type="EMBL" id="VDK45266.1"/>
    </source>
</evidence>
<reference evidence="2 3" key="1">
    <citation type="submission" date="2018-11" db="EMBL/GenBank/DDBJ databases">
        <authorList>
            <consortium name="Pathogen Informatics"/>
        </authorList>
    </citation>
    <scope>NUCLEOTIDE SEQUENCE [LARGE SCALE GENOMIC DNA]</scope>
</reference>
<evidence type="ECO:0000256" key="1">
    <source>
        <dbReference type="SAM" id="MobiDB-lite"/>
    </source>
</evidence>
<dbReference type="EMBL" id="UYRV01000695">
    <property type="protein sequence ID" value="VDK45266.1"/>
    <property type="molecule type" value="Genomic_DNA"/>
</dbReference>
<feature type="region of interest" description="Disordered" evidence="1">
    <location>
        <begin position="1"/>
        <end position="30"/>
    </location>
</feature>
<accession>A0A3P6Q0N8</accession>
<dbReference type="AlphaFoldDB" id="A0A3P6Q0N8"/>
<dbReference type="Proteomes" id="UP000271889">
    <property type="component" value="Unassembled WGS sequence"/>
</dbReference>
<name>A0A3P6Q0N8_CYLGO</name>
<proteinExistence type="predicted"/>
<keyword evidence="3" id="KW-1185">Reference proteome</keyword>
<gene>
    <name evidence="2" type="ORF">CGOC_LOCUS479</name>
</gene>